<reference evidence="2 3" key="1">
    <citation type="journal article" date="2000" name="Nature">
        <title>The genome sequence of the plant pathogen Xylella fastidiosa.</title>
        <authorList>
            <person name="Simpson A.J."/>
            <person name="Reinach F.C."/>
            <person name="Arruda P."/>
            <person name="Abreu F.A."/>
            <person name="Acencio M."/>
            <person name="Alvarenga R."/>
            <person name="Alves L.M."/>
            <person name="Araya J.E."/>
            <person name="Baia G.S."/>
            <person name="Baptista C.S."/>
            <person name="Barros M.H."/>
            <person name="Bonaccorsi E.D."/>
            <person name="Bordin S."/>
            <person name="Bove J.M."/>
            <person name="Briones M.R."/>
            <person name="Bueno M.R."/>
            <person name="Camargo A.A."/>
            <person name="Camargo L.E."/>
            <person name="Carraro D.M."/>
            <person name="Carrer H."/>
            <person name="Colauto N.B."/>
            <person name="Colombo C."/>
            <person name="Costa F.F."/>
            <person name="Costa M.C."/>
            <person name="Costa-Neto C.M."/>
            <person name="Coutinho L.L."/>
            <person name="Cristofani M."/>
            <person name="Dias-Neto E."/>
            <person name="Docena C."/>
            <person name="El-Dorry H."/>
            <person name="Facincani A.P."/>
            <person name="Ferreira A.J."/>
            <person name="Ferreira V.C."/>
            <person name="Ferro J.A."/>
            <person name="Fraga J.S."/>
            <person name="Franca S.C."/>
            <person name="Franco M.C."/>
            <person name="Frohme M."/>
            <person name="Furlan L.R."/>
            <person name="Garnier M."/>
            <person name="Goldman G.H."/>
            <person name="Goldman M.H."/>
            <person name="Gomes S.L."/>
            <person name="Gruber A."/>
            <person name="Ho P.L."/>
            <person name="Hoheisel J.D."/>
            <person name="Junqueira M.L."/>
            <person name="Kemper E.L."/>
            <person name="Kitajima J.P."/>
            <person name="Krieger J.E."/>
            <person name="Kuramae E.E."/>
            <person name="Laigret F."/>
            <person name="Lambais M.R."/>
            <person name="Leite L.C."/>
            <person name="Lemos E.G."/>
            <person name="Lemos M.V."/>
            <person name="Lopes S.A."/>
            <person name="Lopes C.R."/>
            <person name="Machado J.A."/>
            <person name="Machado M.A."/>
            <person name="Madeira A.M."/>
            <person name="Madeira H.M."/>
            <person name="Marino C.L."/>
            <person name="Marques M.V."/>
            <person name="Martins E.A."/>
            <person name="Martins E.M."/>
            <person name="Matsukuma A.Y."/>
            <person name="Menck C.F."/>
            <person name="Miracca E.C."/>
            <person name="Miyaki C.Y."/>
            <person name="Monteriro-Vitorello C.B."/>
            <person name="Moon D.H."/>
            <person name="Nagai M.A."/>
            <person name="Nascimento A.L."/>
            <person name="Netto L.E."/>
            <person name="Nhani A.Jr."/>
            <person name="Nobrega F.G."/>
            <person name="Nunes L.R."/>
            <person name="Oliveira M.A."/>
            <person name="de Oliveira M.C."/>
            <person name="de Oliveira R.C."/>
            <person name="Palmieri D.A."/>
            <person name="Paris A."/>
            <person name="Peixoto B.R."/>
            <person name="Pereira G.A."/>
            <person name="Pereira H.A.Jr."/>
            <person name="Pesquero J.B."/>
            <person name="Quaggio R.B."/>
            <person name="Roberto P.G."/>
            <person name="Rodrigues V."/>
            <person name="de M Rosa A.J."/>
            <person name="de Rosa V.E.Jr."/>
            <person name="de Sa R.G."/>
            <person name="Santelli R.V."/>
            <person name="Sawasaki H.E."/>
            <person name="da Silva A.C."/>
            <person name="da Silva A.M."/>
            <person name="da Silva F.R."/>
            <person name="da Silva W.A.Jr."/>
            <person name="da Silveira J.F."/>
            <person name="Silvestri M.L."/>
            <person name="Siqueira W.J."/>
            <person name="de Souza A.A."/>
            <person name="de Souza A.P."/>
            <person name="Terenzi M.F."/>
            <person name="Truffi D."/>
            <person name="Tsai S.M."/>
            <person name="Tsuhako M.H."/>
            <person name="Vallada H."/>
            <person name="Van Sluys M.A."/>
            <person name="Verjovski-Almeida S."/>
            <person name="Vettore A.L."/>
            <person name="Zago M.A."/>
            <person name="Zatz M."/>
            <person name="Meidanis J."/>
            <person name="Setubal J.C."/>
        </authorList>
    </citation>
    <scope>NUCLEOTIDE SEQUENCE [LARGE SCALE GENOMIC DNA]</scope>
    <source>
        <strain evidence="2 3">9a5c</strain>
    </source>
</reference>
<dbReference type="PANTHER" id="PTHR43236">
    <property type="entry name" value="ANTITOXIN HIGA1"/>
    <property type="match status" value="1"/>
</dbReference>
<dbReference type="InterPro" id="IPR052345">
    <property type="entry name" value="Rad_response_metalloprotease"/>
</dbReference>
<dbReference type="HOGENOM" id="CLU_057454_0_1_6"/>
<dbReference type="InterPro" id="IPR010359">
    <property type="entry name" value="IrrE_HExxH"/>
</dbReference>
<name>Q9PG06_XYLFA</name>
<dbReference type="Pfam" id="PF06114">
    <property type="entry name" value="Peptidase_M78"/>
    <property type="match status" value="1"/>
</dbReference>
<dbReference type="EMBL" id="AE003849">
    <property type="protein sequence ID" value="AAF83306.1"/>
    <property type="molecule type" value="Genomic_DNA"/>
</dbReference>
<sequence length="391" mass="44667">MVKVGSMAEIKQGVPITPSVVQWAREHAGYSIDDAARHFKRIAAWEAGEALPTYVQVERMATRFKIPVAVFFFPKPPTLPSVEKSFRTLTVEDFAAIPRTVRFLLRRGQAMQLNLAELNDSKNPAGRVISADLKFPPKVSLDKIAEKVRAYLGVSIEEQVSWKSFEEALEKWREVFATKAGVYVFKDAFSAPNYFGFCLYDDEFPIIYINNSSTKARQIFTLFHELSHLLFHTSGVDLSDDHFIDHLGNAERNIEISCNDLAARVLVPDEVLDNMLKGTQQIDRSLAEKFSKYLNVSREVIYRKLLDRKLIDAEEYKAAAKEWAAQMKPKDTKSSGNYYNSQRTYLGQRYIDLAFTRYYQHRFDRGQLAEYLNLKPKSLPTFAEKFAGGGL</sequence>
<gene>
    <name evidence="2" type="ordered locus">XF_0496</name>
</gene>
<dbReference type="PIR" id="A82801">
    <property type="entry name" value="A82801"/>
</dbReference>
<organism evidence="2 3">
    <name type="scientific">Xylella fastidiosa (strain 9a5c)</name>
    <dbReference type="NCBI Taxonomy" id="160492"/>
    <lineage>
        <taxon>Bacteria</taxon>
        <taxon>Pseudomonadati</taxon>
        <taxon>Pseudomonadota</taxon>
        <taxon>Gammaproteobacteria</taxon>
        <taxon>Lysobacterales</taxon>
        <taxon>Lysobacteraceae</taxon>
        <taxon>Xylella</taxon>
    </lineage>
</organism>
<dbReference type="KEGG" id="xfa:XF_0496"/>
<dbReference type="SUPFAM" id="SSF55486">
    <property type="entry name" value="Metalloproteases ('zincins'), catalytic domain"/>
    <property type="match status" value="1"/>
</dbReference>
<evidence type="ECO:0000259" key="1">
    <source>
        <dbReference type="Pfam" id="PF06114"/>
    </source>
</evidence>
<feature type="domain" description="IrrE N-terminal-like" evidence="1">
    <location>
        <begin position="178"/>
        <end position="305"/>
    </location>
</feature>
<dbReference type="Proteomes" id="UP000000812">
    <property type="component" value="Chromosome"/>
</dbReference>
<dbReference type="eggNOG" id="COG2856">
    <property type="taxonomic scope" value="Bacteria"/>
</dbReference>
<dbReference type="Gene3D" id="1.10.10.2910">
    <property type="match status" value="1"/>
</dbReference>
<evidence type="ECO:0000313" key="3">
    <source>
        <dbReference type="Proteomes" id="UP000000812"/>
    </source>
</evidence>
<dbReference type="STRING" id="160492.XF_0496"/>
<accession>Q9PG06</accession>
<protein>
    <recommendedName>
        <fullName evidence="1">IrrE N-terminal-like domain-containing protein</fullName>
    </recommendedName>
</protein>
<dbReference type="AlphaFoldDB" id="Q9PG06"/>
<proteinExistence type="predicted"/>
<dbReference type="PANTHER" id="PTHR43236:SF2">
    <property type="entry name" value="BLL0069 PROTEIN"/>
    <property type="match status" value="1"/>
</dbReference>
<evidence type="ECO:0000313" key="2">
    <source>
        <dbReference type="EMBL" id="AAF83306.1"/>
    </source>
</evidence>